<sequence length="686" mass="77143">MCLPQLLHIIINDCKELKHLIEDDLENRKIVRFPKLKTVVVEKCKMLKYVFPISICKELPELKVLIIREADELEEIFVCEVDEKVNIPNLKFVAFVNLPSLSQTQGIHFQAAPYRFIQSCRELSLTSAITKDVSSYTLFNDYWEEDFDLYEDIKNVAAELLENPRIEVHAASGHMFTSSQELTNQQHLQGEIDASIKPFHGNNNLEGSPSERLVAESLSTIQVIDSKQKGIIEETALTNTKTTSKEITTSQDQRTQEGSTSGTKNDQDIQLPAPKQKSIQSSFEDVDLGDSHETTQTNNNQVSLNDDASKSEPSSSTTSPIASQIPSMPSKDFDLYFHVESLYRKFQEDSKGHDNGNENPNARTTKDFAAWVEAKAASWHALTSSKLEGSTSENTEAAKFSTISETKNEPPIQLDVAPKQKGNKICFQERTTSTDDKSITSSTHLLPATKYVDIGDSHETIDDIDKLIKEDSLLAFEMFLTGVPSFSIRTLLQELKTLLDSSSDLDHLVSNKESKSKLISLLHGLNQHQGLLPSDVKEFVEKVKTFFIDIINKHASHQQLLKKHKQLLDLKPGLLKKLLSAKSKQFHIVSETSTANAQIHKRSLETDELRKQLEDLENQIDDLKSVVNRCNVQKEELNAECSEWAQKSKEFASALASNDVDLREAERARNLATEGFSNLKSSFPTY</sequence>
<keyword evidence="1" id="KW-0611">Plant defense</keyword>
<keyword evidence="7" id="KW-1185">Reference proteome</keyword>
<dbReference type="Proteomes" id="UP000002051">
    <property type="component" value="Chromosome 3"/>
</dbReference>
<feature type="compositionally biased region" description="Low complexity" evidence="3">
    <location>
        <begin position="311"/>
        <end position="327"/>
    </location>
</feature>
<feature type="compositionally biased region" description="Polar residues" evidence="3">
    <location>
        <begin position="294"/>
        <end position="306"/>
    </location>
</feature>
<feature type="compositionally biased region" description="Polar residues" evidence="3">
    <location>
        <begin position="251"/>
        <end position="264"/>
    </location>
</feature>
<dbReference type="EnsemblPlants" id="KEH34450">
    <property type="protein sequence ID" value="KEH34450"/>
    <property type="gene ID" value="MTR_3g466610"/>
</dbReference>
<evidence type="ECO:0000313" key="6">
    <source>
        <dbReference type="EnsemblPlants" id="KEH34450"/>
    </source>
</evidence>
<evidence type="ECO:0000256" key="3">
    <source>
        <dbReference type="SAM" id="MobiDB-lite"/>
    </source>
</evidence>
<feature type="domain" description="Disease resistance protein At4g27190-like leucine-rich repeats" evidence="4">
    <location>
        <begin position="4"/>
        <end position="69"/>
    </location>
</feature>
<name>A0A072V8F3_MEDTR</name>
<dbReference type="AlphaFoldDB" id="A0A072V8F3"/>
<keyword evidence="2" id="KW-0175">Coiled coil</keyword>
<dbReference type="Pfam" id="PF23247">
    <property type="entry name" value="LRR_RPS2"/>
    <property type="match status" value="1"/>
</dbReference>
<accession>A0A072V8F3</accession>
<reference evidence="5 7" key="2">
    <citation type="journal article" date="2014" name="BMC Genomics">
        <title>An improved genome release (version Mt4.0) for the model legume Medicago truncatula.</title>
        <authorList>
            <person name="Tang H."/>
            <person name="Krishnakumar V."/>
            <person name="Bidwell S."/>
            <person name="Rosen B."/>
            <person name="Chan A."/>
            <person name="Zhou S."/>
            <person name="Gentzbittel L."/>
            <person name="Childs K.L."/>
            <person name="Yandell M."/>
            <person name="Gundlach H."/>
            <person name="Mayer K.F."/>
            <person name="Schwartz D.C."/>
            <person name="Town C.D."/>
        </authorList>
    </citation>
    <scope>GENOME REANNOTATION</scope>
    <source>
        <strain evidence="5">A17</strain>
        <strain evidence="6 7">cv. Jemalong A17</strain>
    </source>
</reference>
<reference evidence="6" key="3">
    <citation type="submission" date="2015-04" db="UniProtKB">
        <authorList>
            <consortium name="EnsemblPlants"/>
        </authorList>
    </citation>
    <scope>IDENTIFICATION</scope>
    <source>
        <strain evidence="6">cv. Jemalong A17</strain>
    </source>
</reference>
<protein>
    <recommendedName>
        <fullName evidence="4">Disease resistance protein At4g27190-like leucine-rich repeats domain-containing protein</fullName>
    </recommendedName>
</protein>
<dbReference type="InterPro" id="IPR050905">
    <property type="entry name" value="Plant_NBS-LRR"/>
</dbReference>
<evidence type="ECO:0000256" key="2">
    <source>
        <dbReference type="SAM" id="Coils"/>
    </source>
</evidence>
<reference evidence="5 7" key="1">
    <citation type="journal article" date="2011" name="Nature">
        <title>The Medicago genome provides insight into the evolution of rhizobial symbioses.</title>
        <authorList>
            <person name="Young N.D."/>
            <person name="Debelle F."/>
            <person name="Oldroyd G.E."/>
            <person name="Geurts R."/>
            <person name="Cannon S.B."/>
            <person name="Udvardi M.K."/>
            <person name="Benedito V.A."/>
            <person name="Mayer K.F."/>
            <person name="Gouzy J."/>
            <person name="Schoof H."/>
            <person name="Van de Peer Y."/>
            <person name="Proost S."/>
            <person name="Cook D.R."/>
            <person name="Meyers B.C."/>
            <person name="Spannagl M."/>
            <person name="Cheung F."/>
            <person name="De Mita S."/>
            <person name="Krishnakumar V."/>
            <person name="Gundlach H."/>
            <person name="Zhou S."/>
            <person name="Mudge J."/>
            <person name="Bharti A.K."/>
            <person name="Murray J.D."/>
            <person name="Naoumkina M.A."/>
            <person name="Rosen B."/>
            <person name="Silverstein K.A."/>
            <person name="Tang H."/>
            <person name="Rombauts S."/>
            <person name="Zhao P.X."/>
            <person name="Zhou P."/>
            <person name="Barbe V."/>
            <person name="Bardou P."/>
            <person name="Bechner M."/>
            <person name="Bellec A."/>
            <person name="Berger A."/>
            <person name="Berges H."/>
            <person name="Bidwell S."/>
            <person name="Bisseling T."/>
            <person name="Choisne N."/>
            <person name="Couloux A."/>
            <person name="Denny R."/>
            <person name="Deshpande S."/>
            <person name="Dai X."/>
            <person name="Doyle J.J."/>
            <person name="Dudez A.M."/>
            <person name="Farmer A.D."/>
            <person name="Fouteau S."/>
            <person name="Franken C."/>
            <person name="Gibelin C."/>
            <person name="Gish J."/>
            <person name="Goldstein S."/>
            <person name="Gonzalez A.J."/>
            <person name="Green P.J."/>
            <person name="Hallab A."/>
            <person name="Hartog M."/>
            <person name="Hua A."/>
            <person name="Humphray S.J."/>
            <person name="Jeong D.H."/>
            <person name="Jing Y."/>
            <person name="Jocker A."/>
            <person name="Kenton S.M."/>
            <person name="Kim D.J."/>
            <person name="Klee K."/>
            <person name="Lai H."/>
            <person name="Lang C."/>
            <person name="Lin S."/>
            <person name="Macmil S.L."/>
            <person name="Magdelenat G."/>
            <person name="Matthews L."/>
            <person name="McCorrison J."/>
            <person name="Monaghan E.L."/>
            <person name="Mun J.H."/>
            <person name="Najar F.Z."/>
            <person name="Nicholson C."/>
            <person name="Noirot C."/>
            <person name="O'Bleness M."/>
            <person name="Paule C.R."/>
            <person name="Poulain J."/>
            <person name="Prion F."/>
            <person name="Qin B."/>
            <person name="Qu C."/>
            <person name="Retzel E.F."/>
            <person name="Riddle C."/>
            <person name="Sallet E."/>
            <person name="Samain S."/>
            <person name="Samson N."/>
            <person name="Sanders I."/>
            <person name="Saurat O."/>
            <person name="Scarpelli C."/>
            <person name="Schiex T."/>
            <person name="Segurens B."/>
            <person name="Severin A.J."/>
            <person name="Sherrier D.J."/>
            <person name="Shi R."/>
            <person name="Sims S."/>
            <person name="Singer S.R."/>
            <person name="Sinharoy S."/>
            <person name="Sterck L."/>
            <person name="Viollet A."/>
            <person name="Wang B.B."/>
            <person name="Wang K."/>
            <person name="Wang M."/>
            <person name="Wang X."/>
            <person name="Warfsmann J."/>
            <person name="Weissenbach J."/>
            <person name="White D.D."/>
            <person name="White J.D."/>
            <person name="Wiley G.B."/>
            <person name="Wincker P."/>
            <person name="Xing Y."/>
            <person name="Yang L."/>
            <person name="Yao Z."/>
            <person name="Ying F."/>
            <person name="Zhai J."/>
            <person name="Zhou L."/>
            <person name="Zuber A."/>
            <person name="Denarie J."/>
            <person name="Dixon R.A."/>
            <person name="May G.D."/>
            <person name="Schwartz D.C."/>
            <person name="Rogers J."/>
            <person name="Quetier F."/>
            <person name="Town C.D."/>
            <person name="Roe B.A."/>
        </authorList>
    </citation>
    <scope>NUCLEOTIDE SEQUENCE [LARGE SCALE GENOMIC DNA]</scope>
    <source>
        <strain evidence="5">A17</strain>
        <strain evidence="6 7">cv. Jemalong A17</strain>
    </source>
</reference>
<evidence type="ECO:0000256" key="1">
    <source>
        <dbReference type="ARBA" id="ARBA00022821"/>
    </source>
</evidence>
<dbReference type="InterPro" id="IPR057135">
    <property type="entry name" value="At4g27190-like_LRR"/>
</dbReference>
<evidence type="ECO:0000313" key="5">
    <source>
        <dbReference type="EMBL" id="KEH34450.1"/>
    </source>
</evidence>
<dbReference type="PANTHER" id="PTHR33463:SF202">
    <property type="entry name" value="NB-ARC DOMAIN-CONTAINING PROTEIN"/>
    <property type="match status" value="1"/>
</dbReference>
<dbReference type="EMBL" id="CM001219">
    <property type="protein sequence ID" value="KEH34450.1"/>
    <property type="molecule type" value="Genomic_DNA"/>
</dbReference>
<organism evidence="5 7">
    <name type="scientific">Medicago truncatula</name>
    <name type="common">Barrel medic</name>
    <name type="synonym">Medicago tribuloides</name>
    <dbReference type="NCBI Taxonomy" id="3880"/>
    <lineage>
        <taxon>Eukaryota</taxon>
        <taxon>Viridiplantae</taxon>
        <taxon>Streptophyta</taxon>
        <taxon>Embryophyta</taxon>
        <taxon>Tracheophyta</taxon>
        <taxon>Spermatophyta</taxon>
        <taxon>Magnoliopsida</taxon>
        <taxon>eudicotyledons</taxon>
        <taxon>Gunneridae</taxon>
        <taxon>Pentapetalae</taxon>
        <taxon>rosids</taxon>
        <taxon>fabids</taxon>
        <taxon>Fabales</taxon>
        <taxon>Fabaceae</taxon>
        <taxon>Papilionoideae</taxon>
        <taxon>50 kb inversion clade</taxon>
        <taxon>NPAAA clade</taxon>
        <taxon>Hologalegina</taxon>
        <taxon>IRL clade</taxon>
        <taxon>Trifolieae</taxon>
        <taxon>Medicago</taxon>
    </lineage>
</organism>
<dbReference type="HOGENOM" id="CLU_020654_0_0_1"/>
<feature type="coiled-coil region" evidence="2">
    <location>
        <begin position="599"/>
        <end position="647"/>
    </location>
</feature>
<dbReference type="PANTHER" id="PTHR33463">
    <property type="entry name" value="NB-ARC DOMAIN-CONTAINING PROTEIN-RELATED"/>
    <property type="match status" value="1"/>
</dbReference>
<dbReference type="OrthoDB" id="1418300at2759"/>
<evidence type="ECO:0000259" key="4">
    <source>
        <dbReference type="Pfam" id="PF23247"/>
    </source>
</evidence>
<feature type="compositionally biased region" description="Low complexity" evidence="3">
    <location>
        <begin position="241"/>
        <end position="250"/>
    </location>
</feature>
<evidence type="ECO:0000313" key="7">
    <source>
        <dbReference type="Proteomes" id="UP000002051"/>
    </source>
</evidence>
<feature type="region of interest" description="Disordered" evidence="3">
    <location>
        <begin position="241"/>
        <end position="329"/>
    </location>
</feature>
<proteinExistence type="predicted"/>
<gene>
    <name evidence="6" type="primary">25491047</name>
    <name evidence="5" type="ordered locus">MTR_3g466610</name>
</gene>